<reference evidence="2" key="1">
    <citation type="submission" date="2015-07" db="EMBL/GenBank/DDBJ databases">
        <title>Lactobacillus ginsenosidimutans EMML 3041 whole genome sequencing.</title>
        <authorList>
            <person name="Kim M.K."/>
            <person name="Im W.-T."/>
            <person name="Srinivasan S."/>
            <person name="Lee J.-J."/>
        </authorList>
    </citation>
    <scope>NUCLEOTIDE SEQUENCE</scope>
    <source>
        <strain evidence="2">EMML 3041</strain>
    </source>
</reference>
<dbReference type="Proteomes" id="UP000036106">
    <property type="component" value="Chromosome"/>
</dbReference>
<keyword evidence="3" id="KW-1185">Reference proteome</keyword>
<protein>
    <submittedName>
        <fullName evidence="2">Uncharacterized protein</fullName>
    </submittedName>
</protein>
<gene>
    <name evidence="1" type="ORF">ABM34_01285</name>
    <name evidence="2" type="ORF">ABM34_04510</name>
</gene>
<dbReference type="KEGG" id="lgn:ABM34_01285"/>
<dbReference type="PATRIC" id="fig|1007676.4.peg.268"/>
<evidence type="ECO:0000313" key="2">
    <source>
        <dbReference type="EMBL" id="AKP66889.1"/>
    </source>
</evidence>
<reference evidence="3" key="2">
    <citation type="submission" date="2015-07" db="EMBL/GenBank/DDBJ databases">
        <title>Lactobacillus ginsenosidimutans/EMML 3141/ whole genome sequencing.</title>
        <authorList>
            <person name="Kim M.K."/>
            <person name="Im W.-T."/>
            <person name="Srinivasan S."/>
            <person name="Lee J.-J."/>
        </authorList>
    </citation>
    <scope>NUCLEOTIDE SEQUENCE [LARGE SCALE GENOMIC DNA]</scope>
    <source>
        <strain evidence="3">EMML 3041</strain>
    </source>
</reference>
<evidence type="ECO:0000313" key="3">
    <source>
        <dbReference type="Proteomes" id="UP000036106"/>
    </source>
</evidence>
<dbReference type="EMBL" id="CP012034">
    <property type="protein sequence ID" value="AKP66889.1"/>
    <property type="molecule type" value="Genomic_DNA"/>
</dbReference>
<organism evidence="2 3">
    <name type="scientific">Companilactobacillus ginsenosidimutans</name>
    <dbReference type="NCBI Taxonomy" id="1007676"/>
    <lineage>
        <taxon>Bacteria</taxon>
        <taxon>Bacillati</taxon>
        <taxon>Bacillota</taxon>
        <taxon>Bacilli</taxon>
        <taxon>Lactobacillales</taxon>
        <taxon>Lactobacillaceae</taxon>
        <taxon>Companilactobacillus</taxon>
    </lineage>
</organism>
<dbReference type="RefSeq" id="WP_048702599.1">
    <property type="nucleotide sequence ID" value="NZ_CP012034.1"/>
</dbReference>
<sequence length="59" mass="6859">MNDEEFTLESSIYGRASMEIALQNGNEFMDLIKKAQQDSAELQKDLERLQHLNPIFKTK</sequence>
<name>A0A0H4QEV1_9LACO</name>
<dbReference type="OrthoDB" id="2307672at2"/>
<dbReference type="AlphaFoldDB" id="A0A0H4QEV1"/>
<dbReference type="STRING" id="1007676.ABM34_01285"/>
<proteinExistence type="predicted"/>
<evidence type="ECO:0000313" key="1">
    <source>
        <dbReference type="EMBL" id="AKP66316.1"/>
    </source>
</evidence>
<accession>A0A0H4QEV1</accession>
<dbReference type="EMBL" id="CP012034">
    <property type="protein sequence ID" value="AKP66316.1"/>
    <property type="molecule type" value="Genomic_DNA"/>
</dbReference>
<dbReference type="KEGG" id="lgn:ABM34_04510"/>